<dbReference type="KEGG" id="tva:4757751"/>
<dbReference type="Gene3D" id="3.30.2410.10">
    <property type="entry name" value="Hect, E3 ligase catalytic domain"/>
    <property type="match status" value="1"/>
</dbReference>
<dbReference type="Proteomes" id="UP000001542">
    <property type="component" value="Unassembled WGS sequence"/>
</dbReference>
<keyword evidence="1" id="KW-0808">Transferase</keyword>
<dbReference type="GO" id="GO:0000209">
    <property type="term" value="P:protein polyubiquitination"/>
    <property type="evidence" value="ECO:0000318"/>
    <property type="project" value="GO_Central"/>
</dbReference>
<dbReference type="eggNOG" id="KOG0170">
    <property type="taxonomic scope" value="Eukaryota"/>
</dbReference>
<evidence type="ECO:0000313" key="6">
    <source>
        <dbReference type="Proteomes" id="UP000001542"/>
    </source>
</evidence>
<evidence type="ECO:0000259" key="4">
    <source>
        <dbReference type="PROSITE" id="PS50237"/>
    </source>
</evidence>
<dbReference type="EMBL" id="DS113620">
    <property type="protein sequence ID" value="EAX99931.1"/>
    <property type="molecule type" value="Genomic_DNA"/>
</dbReference>
<sequence length="951" mass="110401">MELLDYYSKEENFTQSTITDAYGNDHLEKIGQILMKSEENSENQNNSDIKQTYFKAMTIMHKFLIADGHTGSIFLKKLTSINIFLKNIDSYNIETIEMCLEILALIASRFSTQNKNFYKDISLNLFLDAIFSTGSLNQLSEASIGYAYRFLYYLSKLDLKCHQVIIDHKIIPYLTIKNEKDHITYVQWQIDLYFNIISDHQQQSDPNPLVGLRKIAYYLQPVIIRHFTSDLLPKYKQYYKKLISLLSWVSGYVPLKWEPIYTQKLNSIIENQDVKSVLLPLLRNMYDPEVIINTKFAENIPVQPNERLELKRKIFQMPEQRKIINTLDDIQKLNQQDLNYDIIIQMTKFFKKNIYKNDKSLNFDRIKTFIQTLIQNFVEFAKLESKLALIDLNENLSFSLYVNNNRRRFPLTLDCGAIIIDQLLSKNKISFEKLEEKFKEKKLDSIAKFPSFHDFEEKIKFLSLSKISGVLYNVMEYKLVLYDYNNKECEFAMSDSFYKAIISTCRQSHNALNNSVYCITRHGACEPMQLKIPKNIFDDQLSLKIIELAEAFYRSTGIPVVVPSIDRRCFMSLQYILSSYCFESPESRAIYHYPFLFSLKTRLAMLKSVFMSVGDYIDFYSSNFLNSSGSNSREIRITIKPNRDHIYEDGLKILRTFGQGTHRWDTELDSAIGSGPTHEFMQILAKEFASDKKMWSENQEFGLFPCRDAKENFYEFGIFIARVLLLECLVDIPLSPAFYKLIQLEYVDIQEVDTQIANSLSVKENLIGLNFDMFDGEDIEVNEENVDEFIEIGRNMSSAASDAMKEFRRGFRTVIPAEALSLFTPTELSQLITGEMTKITVKEFENNVNLTKYATPTMRTMLAEIVSEFDPETLSKFLYFTTGSAKLPVGGLAALTPKLELQLKKEENEEVLPTVSTCAKLLKMPQYSSKEKMKEKLLKALDYCGEYFGFS</sequence>
<organism evidence="5 6">
    <name type="scientific">Trichomonas vaginalis (strain ATCC PRA-98 / G3)</name>
    <dbReference type="NCBI Taxonomy" id="412133"/>
    <lineage>
        <taxon>Eukaryota</taxon>
        <taxon>Metamonada</taxon>
        <taxon>Parabasalia</taxon>
        <taxon>Trichomonadida</taxon>
        <taxon>Trichomonadidae</taxon>
        <taxon>Trichomonas</taxon>
    </lineage>
</organism>
<dbReference type="SUPFAM" id="SSF56204">
    <property type="entry name" value="Hect, E3 ligase catalytic domain"/>
    <property type="match status" value="1"/>
</dbReference>
<dbReference type="InParanoid" id="A2F5A6"/>
<reference evidence="5" key="1">
    <citation type="submission" date="2006-10" db="EMBL/GenBank/DDBJ databases">
        <authorList>
            <person name="Amadeo P."/>
            <person name="Zhao Q."/>
            <person name="Wortman J."/>
            <person name="Fraser-Liggett C."/>
            <person name="Carlton J."/>
        </authorList>
    </citation>
    <scope>NUCLEOTIDE SEQUENCE</scope>
    <source>
        <strain evidence="5">G3</strain>
    </source>
</reference>
<dbReference type="Pfam" id="PF00632">
    <property type="entry name" value="HECT"/>
    <property type="match status" value="1"/>
</dbReference>
<dbReference type="RefSeq" id="XP_001312861.1">
    <property type="nucleotide sequence ID" value="XM_001312860.1"/>
</dbReference>
<dbReference type="SMART" id="SM00119">
    <property type="entry name" value="HECTc"/>
    <property type="match status" value="1"/>
</dbReference>
<dbReference type="InterPro" id="IPR000569">
    <property type="entry name" value="HECT_dom"/>
</dbReference>
<gene>
    <name evidence="5" type="ORF">TVAG_159510</name>
</gene>
<dbReference type="PANTHER" id="PTHR45670">
    <property type="entry name" value="E3 UBIQUITIN-PROTEIN LIGASE TRIP12"/>
    <property type="match status" value="1"/>
</dbReference>
<dbReference type="InterPro" id="IPR045322">
    <property type="entry name" value="HECTD1/TRIP12-like"/>
</dbReference>
<dbReference type="GO" id="GO:0043161">
    <property type="term" value="P:proteasome-mediated ubiquitin-dependent protein catabolic process"/>
    <property type="evidence" value="ECO:0000318"/>
    <property type="project" value="GO_Central"/>
</dbReference>
<feature type="domain" description="HECT" evidence="4">
    <location>
        <begin position="775"/>
        <end position="951"/>
    </location>
</feature>
<feature type="active site" description="Glycyl thioester intermediate" evidence="3">
    <location>
        <position position="918"/>
    </location>
</feature>
<dbReference type="Gene3D" id="3.90.1750.10">
    <property type="entry name" value="Hect, E3 ligase catalytic domains"/>
    <property type="match status" value="1"/>
</dbReference>
<dbReference type="PROSITE" id="PS50237">
    <property type="entry name" value="HECT"/>
    <property type="match status" value="1"/>
</dbReference>
<dbReference type="InterPro" id="IPR035983">
    <property type="entry name" value="Hect_E3_ubiquitin_ligase"/>
</dbReference>
<dbReference type="VEuPathDB" id="TrichDB:TVAG_159510"/>
<accession>A2F5A6</accession>
<evidence type="ECO:0000313" key="5">
    <source>
        <dbReference type="EMBL" id="EAX99931.1"/>
    </source>
</evidence>
<evidence type="ECO:0000256" key="2">
    <source>
        <dbReference type="ARBA" id="ARBA00022786"/>
    </source>
</evidence>
<keyword evidence="6" id="KW-1185">Reference proteome</keyword>
<dbReference type="VEuPathDB" id="TrichDB:TVAGG3_0159930"/>
<dbReference type="STRING" id="5722.A2F5A6"/>
<dbReference type="OrthoDB" id="423283at2759"/>
<dbReference type="AlphaFoldDB" id="A2F5A6"/>
<evidence type="ECO:0000256" key="3">
    <source>
        <dbReference type="PROSITE-ProRule" id="PRU00104"/>
    </source>
</evidence>
<reference evidence="5" key="2">
    <citation type="journal article" date="2007" name="Science">
        <title>Draft genome sequence of the sexually transmitted pathogen Trichomonas vaginalis.</title>
        <authorList>
            <person name="Carlton J.M."/>
            <person name="Hirt R.P."/>
            <person name="Silva J.C."/>
            <person name="Delcher A.L."/>
            <person name="Schatz M."/>
            <person name="Zhao Q."/>
            <person name="Wortman J.R."/>
            <person name="Bidwell S.L."/>
            <person name="Alsmark U.C.M."/>
            <person name="Besteiro S."/>
            <person name="Sicheritz-Ponten T."/>
            <person name="Noel C.J."/>
            <person name="Dacks J.B."/>
            <person name="Foster P.G."/>
            <person name="Simillion C."/>
            <person name="Van de Peer Y."/>
            <person name="Miranda-Saavedra D."/>
            <person name="Barton G.J."/>
            <person name="Westrop G.D."/>
            <person name="Mueller S."/>
            <person name="Dessi D."/>
            <person name="Fiori P.L."/>
            <person name="Ren Q."/>
            <person name="Paulsen I."/>
            <person name="Zhang H."/>
            <person name="Bastida-Corcuera F.D."/>
            <person name="Simoes-Barbosa A."/>
            <person name="Brown M.T."/>
            <person name="Hayes R.D."/>
            <person name="Mukherjee M."/>
            <person name="Okumura C.Y."/>
            <person name="Schneider R."/>
            <person name="Smith A.J."/>
            <person name="Vanacova S."/>
            <person name="Villalvazo M."/>
            <person name="Haas B.J."/>
            <person name="Pertea M."/>
            <person name="Feldblyum T.V."/>
            <person name="Utterback T.R."/>
            <person name="Shu C.L."/>
            <person name="Osoegawa K."/>
            <person name="de Jong P.J."/>
            <person name="Hrdy I."/>
            <person name="Horvathova L."/>
            <person name="Zubacova Z."/>
            <person name="Dolezal P."/>
            <person name="Malik S.B."/>
            <person name="Logsdon J.M. Jr."/>
            <person name="Henze K."/>
            <person name="Gupta A."/>
            <person name="Wang C.C."/>
            <person name="Dunne R.L."/>
            <person name="Upcroft J.A."/>
            <person name="Upcroft P."/>
            <person name="White O."/>
            <person name="Salzberg S.L."/>
            <person name="Tang P."/>
            <person name="Chiu C.-H."/>
            <person name="Lee Y.-S."/>
            <person name="Embley T.M."/>
            <person name="Coombs G.H."/>
            <person name="Mottram J.C."/>
            <person name="Tachezy J."/>
            <person name="Fraser-Liggett C.M."/>
            <person name="Johnson P.J."/>
        </authorList>
    </citation>
    <scope>NUCLEOTIDE SEQUENCE [LARGE SCALE GENOMIC DNA]</scope>
    <source>
        <strain evidence="5">G3</strain>
    </source>
</reference>
<dbReference type="PANTHER" id="PTHR45670:SF1">
    <property type="entry name" value="E3 UBIQUITIN-PROTEIN LIGASE HECTD1"/>
    <property type="match status" value="1"/>
</dbReference>
<name>A2F5A6_TRIV3</name>
<keyword evidence="2 3" id="KW-0833">Ubl conjugation pathway</keyword>
<evidence type="ECO:0000256" key="1">
    <source>
        <dbReference type="ARBA" id="ARBA00022679"/>
    </source>
</evidence>
<protein>
    <recommendedName>
        <fullName evidence="4">HECT domain-containing protein</fullName>
    </recommendedName>
</protein>
<dbReference type="GO" id="GO:0061630">
    <property type="term" value="F:ubiquitin protein ligase activity"/>
    <property type="evidence" value="ECO:0000318"/>
    <property type="project" value="GO_Central"/>
</dbReference>
<dbReference type="Gene3D" id="3.30.2160.10">
    <property type="entry name" value="Hect, E3 ligase catalytic domain"/>
    <property type="match status" value="1"/>
</dbReference>
<proteinExistence type="predicted"/>